<evidence type="ECO:0000313" key="2">
    <source>
        <dbReference type="EMBL" id="TYL52903.1"/>
    </source>
</evidence>
<sequence length="360" mass="40017">MSDDDRGDASAADAVIAREGRGGLFRSLAHRLAGDHDVLPDEGRLPSFGRATSWLNSEPLTPEALRGRVVLVDFWTYTCVNWLRTLPYLRAWAEKYQDAGLTIVGVHTPEFGFEADLRNVMAQTRNLGIRYPVAVDSDYGVWNEFANRYWPAIYLADASGRLRFHHFGEGEYAMTEMAIQQLLVEAGARDLDTDLVLVEPQGLEVAADWRSLRSPETYLGYRQSSGFLSEHGEYYDRRHVYSGGRRLLTNTWDLTGDWTVASHAAVLNEPGGRISFAFHARDVNLVMGPVDPGASVPFRVTLDGQAAGRSGGTDVDDDGRGVVTEQNTYQLVRQAGRVADRVIEIDFLEADVEAYCFTFG</sequence>
<protein>
    <submittedName>
        <fullName evidence="2">Redoxin domain-containing protein</fullName>
    </submittedName>
</protein>
<dbReference type="Gene3D" id="2.60.120.260">
    <property type="entry name" value="Galactose-binding domain-like"/>
    <property type="match status" value="1"/>
</dbReference>
<organism evidence="2 3">
    <name type="scientific">Agromyces mariniharenae</name>
    <dbReference type="NCBI Taxonomy" id="2604423"/>
    <lineage>
        <taxon>Bacteria</taxon>
        <taxon>Bacillati</taxon>
        <taxon>Actinomycetota</taxon>
        <taxon>Actinomycetes</taxon>
        <taxon>Micrococcales</taxon>
        <taxon>Microbacteriaceae</taxon>
        <taxon>Agromyces</taxon>
    </lineage>
</organism>
<dbReference type="SUPFAM" id="SSF52833">
    <property type="entry name" value="Thioredoxin-like"/>
    <property type="match status" value="1"/>
</dbReference>
<dbReference type="PROSITE" id="PS51352">
    <property type="entry name" value="THIOREDOXIN_2"/>
    <property type="match status" value="1"/>
</dbReference>
<dbReference type="PANTHER" id="PTHR42852">
    <property type="entry name" value="THIOL:DISULFIDE INTERCHANGE PROTEIN DSBE"/>
    <property type="match status" value="1"/>
</dbReference>
<evidence type="ECO:0000313" key="3">
    <source>
        <dbReference type="Proteomes" id="UP000325243"/>
    </source>
</evidence>
<feature type="domain" description="Thioredoxin" evidence="1">
    <location>
        <begin position="39"/>
        <end position="184"/>
    </location>
</feature>
<name>A0A5S4V4Z3_9MICO</name>
<dbReference type="RefSeq" id="WP_148732366.1">
    <property type="nucleotide sequence ID" value="NZ_VSSB01000001.1"/>
</dbReference>
<dbReference type="InterPro" id="IPR050553">
    <property type="entry name" value="Thioredoxin_ResA/DsbE_sf"/>
</dbReference>
<dbReference type="Pfam" id="PF17991">
    <property type="entry name" value="Thioredoxin_10"/>
    <property type="match status" value="1"/>
</dbReference>
<dbReference type="PANTHER" id="PTHR42852:SF13">
    <property type="entry name" value="PROTEIN DIPZ"/>
    <property type="match status" value="1"/>
</dbReference>
<dbReference type="EMBL" id="VSSB01000001">
    <property type="protein sequence ID" value="TYL52903.1"/>
    <property type="molecule type" value="Genomic_DNA"/>
</dbReference>
<keyword evidence="3" id="KW-1185">Reference proteome</keyword>
<accession>A0A5S4V4Z3</accession>
<dbReference type="InterPro" id="IPR013766">
    <property type="entry name" value="Thioredoxin_domain"/>
</dbReference>
<proteinExistence type="predicted"/>
<gene>
    <name evidence="2" type="ORF">FYC51_04000</name>
</gene>
<evidence type="ECO:0000259" key="1">
    <source>
        <dbReference type="PROSITE" id="PS51352"/>
    </source>
</evidence>
<comment type="caution">
    <text evidence="2">The sequence shown here is derived from an EMBL/GenBank/DDBJ whole genome shotgun (WGS) entry which is preliminary data.</text>
</comment>
<dbReference type="InterPro" id="IPR041017">
    <property type="entry name" value="Thioredoxin_10"/>
</dbReference>
<dbReference type="Proteomes" id="UP000325243">
    <property type="component" value="Unassembled WGS sequence"/>
</dbReference>
<dbReference type="Gene3D" id="3.40.30.10">
    <property type="entry name" value="Glutaredoxin"/>
    <property type="match status" value="1"/>
</dbReference>
<dbReference type="AlphaFoldDB" id="A0A5S4V4Z3"/>
<dbReference type="InterPro" id="IPR036249">
    <property type="entry name" value="Thioredoxin-like_sf"/>
</dbReference>
<reference evidence="2 3" key="1">
    <citation type="submission" date="2019-08" db="EMBL/GenBank/DDBJ databases">
        <authorList>
            <person name="Hu J."/>
        </authorList>
    </citation>
    <scope>NUCLEOTIDE SEQUENCE [LARGE SCALE GENOMIC DNA]</scope>
    <source>
        <strain evidence="2 3">NEAU-184</strain>
    </source>
</reference>